<feature type="compositionally biased region" description="Basic and acidic residues" evidence="1">
    <location>
        <begin position="72"/>
        <end position="89"/>
    </location>
</feature>
<proteinExistence type="predicted"/>
<dbReference type="OrthoDB" id="7762031at2759"/>
<evidence type="ECO:0000313" key="3">
    <source>
        <dbReference type="Proteomes" id="UP000499080"/>
    </source>
</evidence>
<comment type="caution">
    <text evidence="2">The sequence shown here is derived from an EMBL/GenBank/DDBJ whole genome shotgun (WGS) entry which is preliminary data.</text>
</comment>
<keyword evidence="3" id="KW-1185">Reference proteome</keyword>
<feature type="region of interest" description="Disordered" evidence="1">
    <location>
        <begin position="66"/>
        <end position="103"/>
    </location>
</feature>
<evidence type="ECO:0000313" key="2">
    <source>
        <dbReference type="EMBL" id="GBN68171.1"/>
    </source>
</evidence>
<protein>
    <submittedName>
        <fullName evidence="2">Uncharacterized protein</fullName>
    </submittedName>
</protein>
<evidence type="ECO:0000256" key="1">
    <source>
        <dbReference type="SAM" id="MobiDB-lite"/>
    </source>
</evidence>
<sequence>MHDAERRKIVKHVCTLWLSLSRCLTRLVEQWNPLTSFLKAEIHNDGNSSASGLRDYKIPKLNQSCLSSPRSEVGKEKEIVPKEKTRSGERSSNAIASLPSGRK</sequence>
<organism evidence="2 3">
    <name type="scientific">Araneus ventricosus</name>
    <name type="common">Orbweaver spider</name>
    <name type="synonym">Epeira ventricosa</name>
    <dbReference type="NCBI Taxonomy" id="182803"/>
    <lineage>
        <taxon>Eukaryota</taxon>
        <taxon>Metazoa</taxon>
        <taxon>Ecdysozoa</taxon>
        <taxon>Arthropoda</taxon>
        <taxon>Chelicerata</taxon>
        <taxon>Arachnida</taxon>
        <taxon>Araneae</taxon>
        <taxon>Araneomorphae</taxon>
        <taxon>Entelegynae</taxon>
        <taxon>Araneoidea</taxon>
        <taxon>Araneidae</taxon>
        <taxon>Araneus</taxon>
    </lineage>
</organism>
<gene>
    <name evidence="2" type="ORF">AVEN_218434_1</name>
</gene>
<reference evidence="2 3" key="1">
    <citation type="journal article" date="2019" name="Sci. Rep.">
        <title>Orb-weaving spider Araneus ventricosus genome elucidates the spidroin gene catalogue.</title>
        <authorList>
            <person name="Kono N."/>
            <person name="Nakamura H."/>
            <person name="Ohtoshi R."/>
            <person name="Moran D.A.P."/>
            <person name="Shinohara A."/>
            <person name="Yoshida Y."/>
            <person name="Fujiwara M."/>
            <person name="Mori M."/>
            <person name="Tomita M."/>
            <person name="Arakawa K."/>
        </authorList>
    </citation>
    <scope>NUCLEOTIDE SEQUENCE [LARGE SCALE GENOMIC DNA]</scope>
</reference>
<dbReference type="EMBL" id="BGPR01015146">
    <property type="protein sequence ID" value="GBN68171.1"/>
    <property type="molecule type" value="Genomic_DNA"/>
</dbReference>
<dbReference type="Proteomes" id="UP000499080">
    <property type="component" value="Unassembled WGS sequence"/>
</dbReference>
<name>A0A4Y2QXY9_ARAVE</name>
<accession>A0A4Y2QXY9</accession>
<dbReference type="AlphaFoldDB" id="A0A4Y2QXY9"/>